<name>A0A6G0XT83_9STRA</name>
<dbReference type="Proteomes" id="UP000481153">
    <property type="component" value="Unassembled WGS sequence"/>
</dbReference>
<feature type="compositionally biased region" description="Basic and acidic residues" evidence="1">
    <location>
        <begin position="7"/>
        <end position="24"/>
    </location>
</feature>
<organism evidence="2 3">
    <name type="scientific">Aphanomyces euteiches</name>
    <dbReference type="NCBI Taxonomy" id="100861"/>
    <lineage>
        <taxon>Eukaryota</taxon>
        <taxon>Sar</taxon>
        <taxon>Stramenopiles</taxon>
        <taxon>Oomycota</taxon>
        <taxon>Saprolegniomycetes</taxon>
        <taxon>Saprolegniales</taxon>
        <taxon>Verrucalvaceae</taxon>
        <taxon>Aphanomyces</taxon>
    </lineage>
</organism>
<comment type="caution">
    <text evidence="2">The sequence shown here is derived from an EMBL/GenBank/DDBJ whole genome shotgun (WGS) entry which is preliminary data.</text>
</comment>
<feature type="region of interest" description="Disordered" evidence="1">
    <location>
        <begin position="1"/>
        <end position="24"/>
    </location>
</feature>
<protein>
    <submittedName>
        <fullName evidence="2">Uncharacterized protein</fullName>
    </submittedName>
</protein>
<keyword evidence="3" id="KW-1185">Reference proteome</keyword>
<accession>A0A6G0XT83</accession>
<sequence length="113" mass="12811">MIACRTPEPKLQGKHEGSGSSERGWKVLQQDKDIRFVSRPQKFNCPWKKNLVFAWNMGPGLTPRRSLNSVHFLHIGIAEKLCLAVYLTPYVLPLSDRISSTMDDEKKRGAIST</sequence>
<proteinExistence type="predicted"/>
<evidence type="ECO:0000256" key="1">
    <source>
        <dbReference type="SAM" id="MobiDB-lite"/>
    </source>
</evidence>
<evidence type="ECO:0000313" key="2">
    <source>
        <dbReference type="EMBL" id="KAF0743617.1"/>
    </source>
</evidence>
<evidence type="ECO:0000313" key="3">
    <source>
        <dbReference type="Proteomes" id="UP000481153"/>
    </source>
</evidence>
<dbReference type="EMBL" id="VJMJ01000013">
    <property type="protein sequence ID" value="KAF0743617.1"/>
    <property type="molecule type" value="Genomic_DNA"/>
</dbReference>
<gene>
    <name evidence="2" type="ORF">Ae201684_001758</name>
</gene>
<reference evidence="2 3" key="1">
    <citation type="submission" date="2019-07" db="EMBL/GenBank/DDBJ databases">
        <title>Genomics analysis of Aphanomyces spp. identifies a new class of oomycete effector associated with host adaptation.</title>
        <authorList>
            <person name="Gaulin E."/>
        </authorList>
    </citation>
    <scope>NUCLEOTIDE SEQUENCE [LARGE SCALE GENOMIC DNA]</scope>
    <source>
        <strain evidence="2 3">ATCC 201684</strain>
    </source>
</reference>
<dbReference type="AlphaFoldDB" id="A0A6G0XT83"/>